<keyword evidence="1" id="KW-0812">Transmembrane</keyword>
<keyword evidence="1" id="KW-1133">Transmembrane helix</keyword>
<accession>A0ABS4TUL9</accession>
<feature type="transmembrane region" description="Helical" evidence="1">
    <location>
        <begin position="152"/>
        <end position="175"/>
    </location>
</feature>
<keyword evidence="1" id="KW-0472">Membrane</keyword>
<keyword evidence="3" id="KW-1185">Reference proteome</keyword>
<protein>
    <submittedName>
        <fullName evidence="2">Uncharacterized protein</fullName>
    </submittedName>
</protein>
<sequence length="427" mass="44606">MKRIAWPLPPLTLLVPGGLVLAAAFGLSLENFGWRPEWPATSVLAHEHLSIAGPVAAAAAFHRWATLARPAGLLAAARLRGTEKPEHWVNFLRVWAVCAVAYTIGLLPIFIHTAISATYGGPAIGSIVLGYLGLGFAVAIGQFVAGIAPMPVLTVFVAVLVFLLFQLPQVVLRSFGAVLPVQWDTLAANEYETPASLIFRAFALLATAGAMVMASRLGRTPDQPGRTALPAFGAVGVLAAFLVAAAVNPPARLEAVAAPPLLCQPRNGIEVCVHAAHEADLPELADTVSALAKAYGGKPAAVRGVYDAAAVPAGGLPNDYVVVGLILDQTTRDTAGEDVAAAMAGYFNCARAIRSNTGDRVALEAGMARANELARWLRHQAGIVLPSAQPYEPPPSGLFAKSPEEIQAWLAANNTQVATCQNGRDPV</sequence>
<organism evidence="2 3">
    <name type="scientific">Kibdelosporangium banguiense</name>
    <dbReference type="NCBI Taxonomy" id="1365924"/>
    <lineage>
        <taxon>Bacteria</taxon>
        <taxon>Bacillati</taxon>
        <taxon>Actinomycetota</taxon>
        <taxon>Actinomycetes</taxon>
        <taxon>Pseudonocardiales</taxon>
        <taxon>Pseudonocardiaceae</taxon>
        <taxon>Kibdelosporangium</taxon>
    </lineage>
</organism>
<feature type="transmembrane region" description="Helical" evidence="1">
    <location>
        <begin position="50"/>
        <end position="67"/>
    </location>
</feature>
<feature type="transmembrane region" description="Helical" evidence="1">
    <location>
        <begin position="88"/>
        <end position="111"/>
    </location>
</feature>
<reference evidence="2 3" key="1">
    <citation type="submission" date="2021-03" db="EMBL/GenBank/DDBJ databases">
        <title>Sequencing the genomes of 1000 actinobacteria strains.</title>
        <authorList>
            <person name="Klenk H.-P."/>
        </authorList>
    </citation>
    <scope>NUCLEOTIDE SEQUENCE [LARGE SCALE GENOMIC DNA]</scope>
    <source>
        <strain evidence="2 3">DSM 46670</strain>
    </source>
</reference>
<dbReference type="Proteomes" id="UP001519332">
    <property type="component" value="Unassembled WGS sequence"/>
</dbReference>
<evidence type="ECO:0000313" key="2">
    <source>
        <dbReference type="EMBL" id="MBP2328113.1"/>
    </source>
</evidence>
<feature type="transmembrane region" description="Helical" evidence="1">
    <location>
        <begin position="227"/>
        <end position="247"/>
    </location>
</feature>
<feature type="transmembrane region" description="Helical" evidence="1">
    <location>
        <begin position="195"/>
        <end position="215"/>
    </location>
</feature>
<proteinExistence type="predicted"/>
<dbReference type="EMBL" id="JAGINW010000001">
    <property type="protein sequence ID" value="MBP2328113.1"/>
    <property type="molecule type" value="Genomic_DNA"/>
</dbReference>
<comment type="caution">
    <text evidence="2">The sequence shown here is derived from an EMBL/GenBank/DDBJ whole genome shotgun (WGS) entry which is preliminary data.</text>
</comment>
<evidence type="ECO:0000256" key="1">
    <source>
        <dbReference type="SAM" id="Phobius"/>
    </source>
</evidence>
<gene>
    <name evidence="2" type="ORF">JOF56_008498</name>
</gene>
<feature type="transmembrane region" description="Helical" evidence="1">
    <location>
        <begin position="123"/>
        <end position="145"/>
    </location>
</feature>
<dbReference type="RefSeq" id="WP_209645175.1">
    <property type="nucleotide sequence ID" value="NZ_JAGINW010000001.1"/>
</dbReference>
<name>A0ABS4TUL9_9PSEU</name>
<evidence type="ECO:0000313" key="3">
    <source>
        <dbReference type="Proteomes" id="UP001519332"/>
    </source>
</evidence>